<dbReference type="EMBL" id="CP014503">
    <property type="protein sequence ID" value="ANB15979.1"/>
    <property type="molecule type" value="Genomic_DNA"/>
</dbReference>
<dbReference type="GO" id="GO:0034044">
    <property type="term" value="C:exomer complex"/>
    <property type="evidence" value="ECO:0007669"/>
    <property type="project" value="EnsemblFungi"/>
</dbReference>
<sequence>MLRGLLFADNDTFFVTSCRRLSPLTTKENAKRFFEACEKLFLDGPRLGAVSEIQVPNVTNNYLVDGFFKFIQITGMFAEGLAVLESVLEKEPEVVTLISKLLLLQNEEVKAVERMNKGILENPRDAFLLELQSKFCQDKNRLDLALDCAIRAVNSAPSEFITWARLVEVYIQKGDYEQALLTLNSCPMFTYHEVDSHRMPVPAKSHFPLPTTGVIDEIWAVDINADNEVSDPSLLRLTAPTLRATFAKAYDLLTQIVARIGWDKLLKYRSNVFVMELEYRKDKNEKKSGHETEDKGGESKPNTDKKESSGKEQKISDKSDSKISDTDYAVLSNGSSDQNGGVNGESTPNGGLERPPTATTGTGTVSTSPALEASSATVPVELRNKRLCERWLDHLFMVLYDDLRTYTVWRTEMVHYQSQQLPYVKSALEWEIYGMVAHRLKHQDEAIDAFQKSMEVKFSDRVLWKLLDCYAPEEKAIPVNIPAALDAVVNLTAWNHRWYTDFSPKLLIALEKVITSEGLVKVRSKIDAKYSPQGVVAIVNSILNTLALFELPGTEY</sequence>
<feature type="compositionally biased region" description="Polar residues" evidence="1">
    <location>
        <begin position="332"/>
        <end position="349"/>
    </location>
</feature>
<dbReference type="GO" id="GO:0006874">
    <property type="term" value="P:intracellular calcium ion homeostasis"/>
    <property type="evidence" value="ECO:0007669"/>
    <property type="project" value="EnsemblFungi"/>
</dbReference>
<proteinExistence type="predicted"/>
<feature type="region of interest" description="Disordered" evidence="1">
    <location>
        <begin position="282"/>
        <end position="376"/>
    </location>
</feature>
<dbReference type="Pfam" id="PF09295">
    <property type="entry name" value="ChAPs"/>
    <property type="match status" value="1"/>
</dbReference>
<dbReference type="InterPro" id="IPR011990">
    <property type="entry name" value="TPR-like_helical_dom_sf"/>
</dbReference>
<name>A0A170QYI9_9ASCO</name>
<dbReference type="PANTHER" id="PTHR31975">
    <property type="entry name" value="BUD SITE SELECTION PROTEIN 7-RELATED"/>
    <property type="match status" value="1"/>
</dbReference>
<feature type="compositionally biased region" description="Low complexity" evidence="1">
    <location>
        <begin position="356"/>
        <end position="370"/>
    </location>
</feature>
<dbReference type="KEGG" id="slb:AWJ20_3628"/>
<dbReference type="SUPFAM" id="SSF48452">
    <property type="entry name" value="TPR-like"/>
    <property type="match status" value="1"/>
</dbReference>
<protein>
    <submittedName>
        <fullName evidence="2">Bud7p</fullName>
    </submittedName>
</protein>
<dbReference type="AlphaFoldDB" id="A0A170QYI9"/>
<organism evidence="2 3">
    <name type="scientific">Sugiyamaella lignohabitans</name>
    <dbReference type="NCBI Taxonomy" id="796027"/>
    <lineage>
        <taxon>Eukaryota</taxon>
        <taxon>Fungi</taxon>
        <taxon>Dikarya</taxon>
        <taxon>Ascomycota</taxon>
        <taxon>Saccharomycotina</taxon>
        <taxon>Dipodascomycetes</taxon>
        <taxon>Dipodascales</taxon>
        <taxon>Trichomonascaceae</taxon>
        <taxon>Sugiyamaella</taxon>
    </lineage>
</organism>
<reference evidence="2 3" key="1">
    <citation type="submission" date="2016-02" db="EMBL/GenBank/DDBJ databases">
        <title>Complete genome sequence and transcriptome regulation of the pentose utilising yeast Sugiyamaella lignohabitans.</title>
        <authorList>
            <person name="Bellasio M."/>
            <person name="Peymann A."/>
            <person name="Valli M."/>
            <person name="Sipitzky M."/>
            <person name="Graf A."/>
            <person name="Sauer M."/>
            <person name="Marx H."/>
            <person name="Mattanovich D."/>
        </authorList>
    </citation>
    <scope>NUCLEOTIDE SEQUENCE [LARGE SCALE GENOMIC DNA]</scope>
    <source>
        <strain evidence="2 3">CBS 10342</strain>
    </source>
</reference>
<dbReference type="PANTHER" id="PTHR31975:SF1">
    <property type="entry name" value="BUD SITE SELECTION PROTEIN 7-RELATED"/>
    <property type="match status" value="1"/>
</dbReference>
<dbReference type="RefSeq" id="XP_018738456.1">
    <property type="nucleotide sequence ID" value="XM_018880658.1"/>
</dbReference>
<dbReference type="OrthoDB" id="434695at2759"/>
<dbReference type="GO" id="GO:0006896">
    <property type="term" value="P:Golgi to vacuole transport"/>
    <property type="evidence" value="ECO:0007669"/>
    <property type="project" value="EnsemblFungi"/>
</dbReference>
<keyword evidence="3" id="KW-1185">Reference proteome</keyword>
<gene>
    <name evidence="2" type="primary">BUD7</name>
    <name evidence="2" type="ORF">AWJ20_3628</name>
</gene>
<evidence type="ECO:0000313" key="3">
    <source>
        <dbReference type="Proteomes" id="UP000189580"/>
    </source>
</evidence>
<dbReference type="InterPro" id="IPR015374">
    <property type="entry name" value="ChAPs"/>
</dbReference>
<evidence type="ECO:0000256" key="1">
    <source>
        <dbReference type="SAM" id="MobiDB-lite"/>
    </source>
</evidence>
<dbReference type="Gene3D" id="1.25.40.10">
    <property type="entry name" value="Tetratricopeptide repeat domain"/>
    <property type="match status" value="2"/>
</dbReference>
<evidence type="ECO:0000313" key="2">
    <source>
        <dbReference type="EMBL" id="ANB15979.1"/>
    </source>
</evidence>
<accession>A0A170QYI9</accession>
<dbReference type="Proteomes" id="UP000189580">
    <property type="component" value="Chromosome b"/>
</dbReference>
<dbReference type="GeneID" id="30035671"/>
<feature type="compositionally biased region" description="Basic and acidic residues" evidence="1">
    <location>
        <begin position="282"/>
        <end position="325"/>
    </location>
</feature>
<dbReference type="GO" id="GO:0043001">
    <property type="term" value="P:Golgi to plasma membrane protein transport"/>
    <property type="evidence" value="ECO:0007669"/>
    <property type="project" value="EnsemblFungi"/>
</dbReference>